<dbReference type="VEuPathDB" id="VectorBase:LLOJ001122"/>
<feature type="region of interest" description="Disordered" evidence="1">
    <location>
        <begin position="860"/>
        <end position="886"/>
    </location>
</feature>
<dbReference type="EMBL" id="AJWK01004160">
    <property type="status" value="NOT_ANNOTATED_CDS"/>
    <property type="molecule type" value="Genomic_DNA"/>
</dbReference>
<proteinExistence type="predicted"/>
<dbReference type="EnsemblMetazoa" id="LLOJ001122-RA">
    <property type="protein sequence ID" value="LLOJ001122-PA"/>
    <property type="gene ID" value="LLOJ001122"/>
</dbReference>
<dbReference type="VEuPathDB" id="VectorBase:LLONM1_004790"/>
<reference evidence="2" key="1">
    <citation type="submission" date="2020-05" db="UniProtKB">
        <authorList>
            <consortium name="EnsemblMetazoa"/>
        </authorList>
    </citation>
    <scope>IDENTIFICATION</scope>
    <source>
        <strain evidence="2">Jacobina</strain>
    </source>
</reference>
<dbReference type="AlphaFoldDB" id="A0A1B0CAR0"/>
<feature type="compositionally biased region" description="Low complexity" evidence="1">
    <location>
        <begin position="861"/>
        <end position="877"/>
    </location>
</feature>
<evidence type="ECO:0000256" key="1">
    <source>
        <dbReference type="SAM" id="MobiDB-lite"/>
    </source>
</evidence>
<organism evidence="2 3">
    <name type="scientific">Lutzomyia longipalpis</name>
    <name type="common">Sand fly</name>
    <dbReference type="NCBI Taxonomy" id="7200"/>
    <lineage>
        <taxon>Eukaryota</taxon>
        <taxon>Metazoa</taxon>
        <taxon>Ecdysozoa</taxon>
        <taxon>Arthropoda</taxon>
        <taxon>Hexapoda</taxon>
        <taxon>Insecta</taxon>
        <taxon>Pterygota</taxon>
        <taxon>Neoptera</taxon>
        <taxon>Endopterygota</taxon>
        <taxon>Diptera</taxon>
        <taxon>Nematocera</taxon>
        <taxon>Psychodoidea</taxon>
        <taxon>Psychodidae</taxon>
        <taxon>Lutzomyia</taxon>
        <taxon>Lutzomyia</taxon>
    </lineage>
</organism>
<evidence type="ECO:0000313" key="3">
    <source>
        <dbReference type="Proteomes" id="UP000092461"/>
    </source>
</evidence>
<protein>
    <submittedName>
        <fullName evidence="2">Uncharacterized protein</fullName>
    </submittedName>
</protein>
<dbReference type="Proteomes" id="UP000092461">
    <property type="component" value="Unassembled WGS sequence"/>
</dbReference>
<accession>A0A1B0CAR0</accession>
<evidence type="ECO:0000313" key="2">
    <source>
        <dbReference type="EnsemblMetazoa" id="LLOJ001122-PA"/>
    </source>
</evidence>
<keyword evidence="3" id="KW-1185">Reference proteome</keyword>
<name>A0A1B0CAR0_LUTLO</name>
<sequence>MPPLLNKISPHRSVVKAELVPIKGIPPLTTDKNQIEHIDVEASLEAHTTPVLINKSSLQSVPGLVQKTPIGAPSPTTSVKVSTSSGIQTVHVSVATTTHGNVSRPLTSLLANSAAQSVLMNQQNRAQSPNVVGRIKKAAIPPGKQPILIQNPNKAPPLLTQTSSSGQSYIIPFNLANTSGEPTLAKVISSLPATTVAGMNPKLVKTSIPPALTSTLGDKAASSSLLGKNAIRVGNTMATKSLINPAVISLHQQKVPTAVSTVTKASTLQKGGALSVVSGIVSSSPTGIVKGQQQQLTPTQQKQILQNIIAQQQQQKRLVQNAVVVSGSGQATQQQLKSIIVAANQAQGATGSIVKIVTSTVPVTTGTNTVSMPGGSLINPQIIQIQQTSGGQNGSKMQTMSTANLTPQQQQNLFNTLRQQQLKGQNLQANQPAGRQQSLIIKQHPMLQIQQKGQVATSQASQSSVVDKVTSVVTTATTTIVSSAVTQTMARKPTTVATVRPATTVTSPLKVLTNQSGQLISLESLLQKQGIGTPIRVAGAKAGQTNLIQLAGAPGSHITQYAVVSPARNIISVATPQRVVASAVTTTAATARMKVATATAVSAGESGQPKLLTQKVTAAPTGVTKAVAPSQAMVNAKLLGVQNIAAGKMKPGIRMVNASNLNIAHIGGKPVIIASKSATPGQSGQTQGVILQSTAGTNGANLVIGGQTLKVQSNSLNLISPTSSNAQTVMIGNQLVKVQQPQQISGEASTTNSITATGSPVAAASGSQAAKIIASSSQASPQTAVKVQAAQVEPQQQQSQMILGAQVKKANVVKGPSGGAPGQQRVVLALQSGGQILLPPGFQGGSINLKTLQGLKMISIPQQQQQQQPQQPQQSPQATQAKGKSG</sequence>